<sequence>MWNWTFTANGQPVGPAERIGDLCETLRATNYRDGILWLDLLYVAAPESPADEGTVARSAAPGSVAPRLPFRPLLQRWHPGPWCFSLHPSAGEDSN</sequence>
<accession>A0ABS5BWE0</accession>
<evidence type="ECO:0000313" key="2">
    <source>
        <dbReference type="Proteomes" id="UP000676565"/>
    </source>
</evidence>
<organism evidence="1 2">
    <name type="scientific">Gemmata palustris</name>
    <dbReference type="NCBI Taxonomy" id="2822762"/>
    <lineage>
        <taxon>Bacteria</taxon>
        <taxon>Pseudomonadati</taxon>
        <taxon>Planctomycetota</taxon>
        <taxon>Planctomycetia</taxon>
        <taxon>Gemmatales</taxon>
        <taxon>Gemmataceae</taxon>
        <taxon>Gemmata</taxon>
    </lineage>
</organism>
<dbReference type="Proteomes" id="UP000676565">
    <property type="component" value="Unassembled WGS sequence"/>
</dbReference>
<dbReference type="EMBL" id="JAGKQQ010000001">
    <property type="protein sequence ID" value="MBP3958051.1"/>
    <property type="molecule type" value="Genomic_DNA"/>
</dbReference>
<evidence type="ECO:0000313" key="1">
    <source>
        <dbReference type="EMBL" id="MBP3958051.1"/>
    </source>
</evidence>
<reference evidence="1 2" key="1">
    <citation type="submission" date="2021-04" db="EMBL/GenBank/DDBJ databases">
        <authorList>
            <person name="Ivanova A."/>
        </authorList>
    </citation>
    <scope>NUCLEOTIDE SEQUENCE [LARGE SCALE GENOMIC DNA]</scope>
    <source>
        <strain evidence="1 2">G18</strain>
    </source>
</reference>
<name>A0ABS5BWE0_9BACT</name>
<proteinExistence type="predicted"/>
<gene>
    <name evidence="1" type="ORF">J8F10_22575</name>
</gene>
<protein>
    <submittedName>
        <fullName evidence="1">Uncharacterized protein</fullName>
    </submittedName>
</protein>
<dbReference type="RefSeq" id="WP_210657685.1">
    <property type="nucleotide sequence ID" value="NZ_JAGKQQ010000001.1"/>
</dbReference>
<comment type="caution">
    <text evidence="1">The sequence shown here is derived from an EMBL/GenBank/DDBJ whole genome shotgun (WGS) entry which is preliminary data.</text>
</comment>
<keyword evidence="2" id="KW-1185">Reference proteome</keyword>